<dbReference type="GO" id="GO:0043531">
    <property type="term" value="F:ADP binding"/>
    <property type="evidence" value="ECO:0007669"/>
    <property type="project" value="InterPro"/>
</dbReference>
<sequence>MQVNGREASEPTTTIVNEVITALTQPNVIILGMYGSSDARMIKVVDNITRRVQRNGVDKLFDVVVMARVKKKPYLRRIKGKLGNMLGLQLSHKTTLEGRARRLCERIKMKDKILIILDDHSEGINLVRIGIPFVNDHKSCKILLVSHSQEVLSSQMNTQVEISV</sequence>
<feature type="domain" description="NB-ARC" evidence="2">
    <location>
        <begin position="15"/>
        <end position="160"/>
    </location>
</feature>
<dbReference type="PANTHER" id="PTHR33463:SF198">
    <property type="entry name" value="RPP4C3"/>
    <property type="match status" value="1"/>
</dbReference>
<dbReference type="AlphaFoldDB" id="A0A151R1F2"/>
<evidence type="ECO:0000313" key="4">
    <source>
        <dbReference type="Proteomes" id="UP000075243"/>
    </source>
</evidence>
<evidence type="ECO:0000256" key="1">
    <source>
        <dbReference type="ARBA" id="ARBA00022821"/>
    </source>
</evidence>
<evidence type="ECO:0000259" key="2">
    <source>
        <dbReference type="Pfam" id="PF00931"/>
    </source>
</evidence>
<evidence type="ECO:0000313" key="3">
    <source>
        <dbReference type="EMBL" id="KYP36339.1"/>
    </source>
</evidence>
<dbReference type="OMA" id="CERIKMK"/>
<protein>
    <submittedName>
        <fullName evidence="3">Disease resistance protein RFL1</fullName>
    </submittedName>
</protein>
<reference evidence="3" key="1">
    <citation type="journal article" date="2012" name="Nat. Biotechnol.">
        <title>Draft genome sequence of pigeonpea (Cajanus cajan), an orphan legume crop of resource-poor farmers.</title>
        <authorList>
            <person name="Varshney R.K."/>
            <person name="Chen W."/>
            <person name="Li Y."/>
            <person name="Bharti A.K."/>
            <person name="Saxena R.K."/>
            <person name="Schlueter J.A."/>
            <person name="Donoghue M.T."/>
            <person name="Azam S."/>
            <person name="Fan G."/>
            <person name="Whaley A.M."/>
            <person name="Farmer A.D."/>
            <person name="Sheridan J."/>
            <person name="Iwata A."/>
            <person name="Tuteja R."/>
            <person name="Penmetsa R.V."/>
            <person name="Wu W."/>
            <person name="Upadhyaya H.D."/>
            <person name="Yang S.P."/>
            <person name="Shah T."/>
            <person name="Saxena K.B."/>
            <person name="Michael T."/>
            <person name="McCombie W.R."/>
            <person name="Yang B."/>
            <person name="Zhang G."/>
            <person name="Yang H."/>
            <person name="Wang J."/>
            <person name="Spillane C."/>
            <person name="Cook D.R."/>
            <person name="May G.D."/>
            <person name="Xu X."/>
            <person name="Jackson S.A."/>
        </authorList>
    </citation>
    <scope>NUCLEOTIDE SEQUENCE [LARGE SCALE GENOMIC DNA]</scope>
</reference>
<dbReference type="EMBL" id="KQ484231">
    <property type="protein sequence ID" value="KYP36339.1"/>
    <property type="molecule type" value="Genomic_DNA"/>
</dbReference>
<organism evidence="3 4">
    <name type="scientific">Cajanus cajan</name>
    <name type="common">Pigeon pea</name>
    <name type="synonym">Cajanus indicus</name>
    <dbReference type="NCBI Taxonomy" id="3821"/>
    <lineage>
        <taxon>Eukaryota</taxon>
        <taxon>Viridiplantae</taxon>
        <taxon>Streptophyta</taxon>
        <taxon>Embryophyta</taxon>
        <taxon>Tracheophyta</taxon>
        <taxon>Spermatophyta</taxon>
        <taxon>Magnoliopsida</taxon>
        <taxon>eudicotyledons</taxon>
        <taxon>Gunneridae</taxon>
        <taxon>Pentapetalae</taxon>
        <taxon>rosids</taxon>
        <taxon>fabids</taxon>
        <taxon>Fabales</taxon>
        <taxon>Fabaceae</taxon>
        <taxon>Papilionoideae</taxon>
        <taxon>50 kb inversion clade</taxon>
        <taxon>NPAAA clade</taxon>
        <taxon>indigoferoid/millettioid clade</taxon>
        <taxon>Phaseoleae</taxon>
        <taxon>Cajanus</taxon>
    </lineage>
</organism>
<keyword evidence="4" id="KW-1185">Reference proteome</keyword>
<dbReference type="Gene3D" id="3.40.50.300">
    <property type="entry name" value="P-loop containing nucleotide triphosphate hydrolases"/>
    <property type="match status" value="1"/>
</dbReference>
<accession>A0A151R1F2</accession>
<keyword evidence="1" id="KW-0611">Plant defense</keyword>
<dbReference type="InterPro" id="IPR027417">
    <property type="entry name" value="P-loop_NTPase"/>
</dbReference>
<name>A0A151R1F2_CAJCA</name>
<dbReference type="Gramene" id="C.cajan_37035.t">
    <property type="protein sequence ID" value="C.cajan_37035.t"/>
    <property type="gene ID" value="C.cajan_37035"/>
</dbReference>
<gene>
    <name evidence="3" type="ORF">KK1_042561</name>
</gene>
<dbReference type="PANTHER" id="PTHR33463">
    <property type="entry name" value="NB-ARC DOMAIN-CONTAINING PROTEIN-RELATED"/>
    <property type="match status" value="1"/>
</dbReference>
<dbReference type="Pfam" id="PF00931">
    <property type="entry name" value="NB-ARC"/>
    <property type="match status" value="1"/>
</dbReference>
<proteinExistence type="predicted"/>
<dbReference type="Proteomes" id="UP000075243">
    <property type="component" value="Unassembled WGS sequence"/>
</dbReference>
<dbReference type="InterPro" id="IPR002182">
    <property type="entry name" value="NB-ARC"/>
</dbReference>
<dbReference type="InterPro" id="IPR050905">
    <property type="entry name" value="Plant_NBS-LRR"/>
</dbReference>